<feature type="region of interest" description="Disordered" evidence="2">
    <location>
        <begin position="125"/>
        <end position="159"/>
    </location>
</feature>
<keyword evidence="6" id="KW-1185">Reference proteome</keyword>
<dbReference type="Pfam" id="PF00020">
    <property type="entry name" value="TNFR_c6"/>
    <property type="match status" value="1"/>
</dbReference>
<proteinExistence type="predicted"/>
<comment type="caution">
    <text evidence="1">Lacks conserved residue(s) required for the propagation of feature annotation.</text>
</comment>
<protein>
    <recommendedName>
        <fullName evidence="4">TNFR-Cys domain-containing protein</fullName>
    </recommendedName>
</protein>
<evidence type="ECO:0000313" key="5">
    <source>
        <dbReference type="EMBL" id="VDI47968.1"/>
    </source>
</evidence>
<dbReference type="OrthoDB" id="6092134at2759"/>
<evidence type="ECO:0000256" key="3">
    <source>
        <dbReference type="SAM" id="SignalP"/>
    </source>
</evidence>
<dbReference type="InterPro" id="IPR001368">
    <property type="entry name" value="TNFR/NGFR_Cys_rich_reg"/>
</dbReference>
<dbReference type="Proteomes" id="UP000596742">
    <property type="component" value="Unassembled WGS sequence"/>
</dbReference>
<keyword evidence="3" id="KW-0732">Signal</keyword>
<feature type="compositionally biased region" description="Polar residues" evidence="2">
    <location>
        <begin position="129"/>
        <end position="143"/>
    </location>
</feature>
<dbReference type="SMART" id="SM00208">
    <property type="entry name" value="TNFR"/>
    <property type="match status" value="1"/>
</dbReference>
<evidence type="ECO:0000256" key="1">
    <source>
        <dbReference type="PROSITE-ProRule" id="PRU00206"/>
    </source>
</evidence>
<evidence type="ECO:0000259" key="4">
    <source>
        <dbReference type="PROSITE" id="PS50050"/>
    </source>
</evidence>
<feature type="chain" id="PRO_5032448798" description="TNFR-Cys domain-containing protein" evidence="3">
    <location>
        <begin position="21"/>
        <end position="159"/>
    </location>
</feature>
<dbReference type="EMBL" id="UYJE01006669">
    <property type="protein sequence ID" value="VDI47968.1"/>
    <property type="molecule type" value="Genomic_DNA"/>
</dbReference>
<dbReference type="AlphaFoldDB" id="A0A8B6FEA4"/>
<gene>
    <name evidence="5" type="ORF">MGAL_10B061971</name>
</gene>
<name>A0A8B6FEA4_MYTGA</name>
<comment type="caution">
    <text evidence="5">The sequence shown here is derived from an EMBL/GenBank/DDBJ whole genome shotgun (WGS) entry which is preliminary data.</text>
</comment>
<evidence type="ECO:0000256" key="2">
    <source>
        <dbReference type="SAM" id="MobiDB-lite"/>
    </source>
</evidence>
<evidence type="ECO:0000313" key="6">
    <source>
        <dbReference type="Proteomes" id="UP000596742"/>
    </source>
</evidence>
<dbReference type="Gene3D" id="2.10.50.10">
    <property type="entry name" value="Tumor Necrosis Factor Receptor, subunit A, domain 2"/>
    <property type="match status" value="1"/>
</dbReference>
<accession>A0A8B6FEA4</accession>
<sequence length="159" mass="18063">MLIIQIVCVVCFTSFTTVTSMPLRCDPLDNVSYHKQLNECIQCEKCPVGFGKITLEESDIVVDPPYGSSSCIQCRPCKPGYYSDVHAYKCKLCTNCIELNKSERISCTSKEDTVCGELQFNAKKDTPRSTENNTRIHNTLKTNTENRHPTWSRPQRKES</sequence>
<reference evidence="5" key="1">
    <citation type="submission" date="2018-11" db="EMBL/GenBank/DDBJ databases">
        <authorList>
            <person name="Alioto T."/>
            <person name="Alioto T."/>
        </authorList>
    </citation>
    <scope>NUCLEOTIDE SEQUENCE</scope>
</reference>
<organism evidence="5 6">
    <name type="scientific">Mytilus galloprovincialis</name>
    <name type="common">Mediterranean mussel</name>
    <dbReference type="NCBI Taxonomy" id="29158"/>
    <lineage>
        <taxon>Eukaryota</taxon>
        <taxon>Metazoa</taxon>
        <taxon>Spiralia</taxon>
        <taxon>Lophotrochozoa</taxon>
        <taxon>Mollusca</taxon>
        <taxon>Bivalvia</taxon>
        <taxon>Autobranchia</taxon>
        <taxon>Pteriomorphia</taxon>
        <taxon>Mytilida</taxon>
        <taxon>Mytiloidea</taxon>
        <taxon>Mytilidae</taxon>
        <taxon>Mytilinae</taxon>
        <taxon>Mytilus</taxon>
    </lineage>
</organism>
<dbReference type="PROSITE" id="PS50050">
    <property type="entry name" value="TNFR_NGFR_2"/>
    <property type="match status" value="1"/>
</dbReference>
<feature type="repeat" description="TNFR-Cys" evidence="1">
    <location>
        <begin position="76"/>
        <end position="115"/>
    </location>
</feature>
<feature type="signal peptide" evidence="3">
    <location>
        <begin position="1"/>
        <end position="20"/>
    </location>
</feature>
<feature type="domain" description="TNFR-Cys" evidence="4">
    <location>
        <begin position="76"/>
        <end position="115"/>
    </location>
</feature>